<gene>
    <name evidence="1" type="ORF">MarFTMF_012</name>
</gene>
<reference evidence="1" key="1">
    <citation type="submission" date="2023-07" db="EMBL/GenBank/DDBJ databases">
        <authorList>
            <person name="Xia Y."/>
        </authorList>
    </citation>
    <scope>NUCLEOTIDE SEQUENCE</scope>
    <source>
        <strain evidence="1">F</strain>
    </source>
</reference>
<accession>A0AA96IXD3</accession>
<sequence>MDGKLALQKKIVLLCLIAEFPSYKRNGFPFVGQTRKQLFFKMYHIYCLWSGDTEF</sequence>
<organism evidence="1">
    <name type="scientific">Marseillevirus sp</name>
    <dbReference type="NCBI Taxonomy" id="2809551"/>
    <lineage>
        <taxon>Viruses</taxon>
        <taxon>Varidnaviria</taxon>
        <taxon>Bamfordvirae</taxon>
        <taxon>Nucleocytoviricota</taxon>
        <taxon>Megaviricetes</taxon>
        <taxon>Pimascovirales</taxon>
        <taxon>Pimascovirales incertae sedis</taxon>
        <taxon>Marseilleviridae</taxon>
        <taxon>Marseillevirus</taxon>
    </lineage>
</organism>
<proteinExistence type="predicted"/>
<name>A0AA96IXD3_9VIRU</name>
<dbReference type="EMBL" id="OR343188">
    <property type="protein sequence ID" value="WNL49528.1"/>
    <property type="molecule type" value="Genomic_DNA"/>
</dbReference>
<evidence type="ECO:0000313" key="1">
    <source>
        <dbReference type="EMBL" id="WNL49528.1"/>
    </source>
</evidence>
<protein>
    <submittedName>
        <fullName evidence="1">Uncharacterized protein</fullName>
    </submittedName>
</protein>